<gene>
    <name evidence="2" type="ordered locus">FMG_P0165</name>
</gene>
<feature type="transmembrane region" description="Helical" evidence="1">
    <location>
        <begin position="179"/>
        <end position="201"/>
    </location>
</feature>
<organism evidence="2 3">
    <name type="scientific">Finegoldia magna (strain ATCC 29328 / DSM 20472 / WAL 2508)</name>
    <name type="common">Peptostreptococcus magnus</name>
    <dbReference type="NCBI Taxonomy" id="334413"/>
    <lineage>
        <taxon>Bacteria</taxon>
        <taxon>Bacillati</taxon>
        <taxon>Bacillota</taxon>
        <taxon>Tissierellia</taxon>
        <taxon>Tissierellales</taxon>
        <taxon>Peptoniphilaceae</taxon>
        <taxon>Finegoldia</taxon>
    </lineage>
</organism>
<sequence>MSMIQDHTSTTLKDSFKLLIISAIYGLGNGLLIFCLFNNLKYLFVLITLLLNVLVVFNLRKNSRKFTLILIDSLQKSFFEIAIFFVYGIFLNYISFLVPMSNLVIVITLTILRVLSYRIYGNYCNSKQTKVKSVREFIKKLNTKKTVERKQFMYFVVGHTSIIVLAFVINSLMKNQNLTIAEIISIIVSIEIIILSTIHLLKKPSSPKA</sequence>
<reference evidence="2 3" key="1">
    <citation type="journal article" date="2008" name="DNA Res.">
        <title>Complete genome sequence of Finegoldia magna, an anaerobic opportunistic pathogen.</title>
        <authorList>
            <person name="Goto T."/>
            <person name="Yamashita A."/>
            <person name="Hirakawa H."/>
            <person name="Matsutani M."/>
            <person name="Todo K."/>
            <person name="Ohshima K."/>
            <person name="Toh H."/>
            <person name="Miyamoto K."/>
            <person name="Kuhara S."/>
            <person name="Hattori M."/>
            <person name="Shimizu T."/>
            <person name="Akimoto S."/>
        </authorList>
    </citation>
    <scope>NUCLEOTIDE SEQUENCE [LARGE SCALE GENOMIC DNA]</scope>
    <source>
        <strain evidence="3">ATCC 29328 / DSM 20472 / WAL 2508</strain>
        <plasmid evidence="2 3">pFMC</plasmid>
    </source>
</reference>
<name>B0S4M3_FINM2</name>
<protein>
    <submittedName>
        <fullName evidence="2">Uncharacterized protein</fullName>
    </submittedName>
</protein>
<keyword evidence="2" id="KW-0614">Plasmid</keyword>
<evidence type="ECO:0000313" key="2">
    <source>
        <dbReference type="EMBL" id="BAG09214.1"/>
    </source>
</evidence>
<dbReference type="AlphaFoldDB" id="B0S4M3"/>
<evidence type="ECO:0000313" key="3">
    <source>
        <dbReference type="Proteomes" id="UP000001319"/>
    </source>
</evidence>
<feature type="transmembrane region" description="Helical" evidence="1">
    <location>
        <begin position="16"/>
        <end position="34"/>
    </location>
</feature>
<feature type="transmembrane region" description="Helical" evidence="1">
    <location>
        <begin position="152"/>
        <end position="173"/>
    </location>
</feature>
<dbReference type="Proteomes" id="UP000001319">
    <property type="component" value="Plasmid pFMC"/>
</dbReference>
<dbReference type="HOGENOM" id="CLU_1313880_0_0_9"/>
<keyword evidence="3" id="KW-1185">Reference proteome</keyword>
<keyword evidence="1" id="KW-1133">Transmembrane helix</keyword>
<geneLocation type="plasmid" evidence="2 3">
    <name>pFMC</name>
</geneLocation>
<accession>B0S4M3</accession>
<feature type="transmembrane region" description="Helical" evidence="1">
    <location>
        <begin position="40"/>
        <end position="57"/>
    </location>
</feature>
<dbReference type="KEGG" id="fma:FMG_P0165"/>
<keyword evidence="1" id="KW-0472">Membrane</keyword>
<keyword evidence="1" id="KW-0812">Transmembrane</keyword>
<evidence type="ECO:0000256" key="1">
    <source>
        <dbReference type="SAM" id="Phobius"/>
    </source>
</evidence>
<dbReference type="EMBL" id="AP008972">
    <property type="protein sequence ID" value="BAG09214.1"/>
    <property type="molecule type" value="Genomic_DNA"/>
</dbReference>
<proteinExistence type="predicted"/>
<feature type="transmembrane region" description="Helical" evidence="1">
    <location>
        <begin position="78"/>
        <end position="97"/>
    </location>
</feature>